<dbReference type="InterPro" id="IPR002033">
    <property type="entry name" value="TatC"/>
</dbReference>
<dbReference type="GO" id="GO:0065002">
    <property type="term" value="P:intracellular protein transmembrane transport"/>
    <property type="evidence" value="ECO:0007669"/>
    <property type="project" value="TreeGrafter"/>
</dbReference>
<evidence type="ECO:0000313" key="9">
    <source>
        <dbReference type="Proteomes" id="UP000824078"/>
    </source>
</evidence>
<dbReference type="GO" id="GO:0009977">
    <property type="term" value="F:proton motive force dependent protein transmembrane transporter activity"/>
    <property type="evidence" value="ECO:0007669"/>
    <property type="project" value="TreeGrafter"/>
</dbReference>
<keyword evidence="4 7" id="KW-1133">Transmembrane helix</keyword>
<comment type="subcellular location">
    <subcellularLocation>
        <location evidence="7">Cell membrane</location>
        <topology evidence="7">Multi-pass membrane protein</topology>
    </subcellularLocation>
    <subcellularLocation>
        <location evidence="1">Membrane</location>
        <topology evidence="1">Multi-pass membrane protein</topology>
    </subcellularLocation>
</comment>
<dbReference type="GO" id="GO:0033281">
    <property type="term" value="C:TAT protein transport complex"/>
    <property type="evidence" value="ECO:0007669"/>
    <property type="project" value="UniProtKB-UniRule"/>
</dbReference>
<dbReference type="AlphaFoldDB" id="A0A9D1HZG7"/>
<name>A0A9D1HZG7_9ACTN</name>
<keyword evidence="2 7" id="KW-0812">Transmembrane</keyword>
<gene>
    <name evidence="7 8" type="primary">tatC</name>
    <name evidence="8" type="ORF">IAD17_05830</name>
</gene>
<evidence type="ECO:0000256" key="6">
    <source>
        <dbReference type="ARBA" id="ARBA00023136"/>
    </source>
</evidence>
<accession>A0A9D1HZG7</accession>
<dbReference type="NCBIfam" id="TIGR00945">
    <property type="entry name" value="tatC"/>
    <property type="match status" value="1"/>
</dbReference>
<dbReference type="PANTHER" id="PTHR30371">
    <property type="entry name" value="SEC-INDEPENDENT PROTEIN TRANSLOCASE PROTEIN TATC"/>
    <property type="match status" value="1"/>
</dbReference>
<comment type="function">
    <text evidence="7">Part of the twin-arginine translocation (Tat) system that transports large folded proteins containing a characteristic twin-arginine motif in their signal peptide across membranes. Together with TatB, TatC is part of a receptor directly interacting with Tat signal peptides.</text>
</comment>
<evidence type="ECO:0000256" key="1">
    <source>
        <dbReference type="ARBA" id="ARBA00004141"/>
    </source>
</evidence>
<keyword evidence="5 7" id="KW-0811">Translocation</keyword>
<evidence type="ECO:0000256" key="7">
    <source>
        <dbReference type="HAMAP-Rule" id="MF_00902"/>
    </source>
</evidence>
<dbReference type="HAMAP" id="MF_00902">
    <property type="entry name" value="TatC"/>
    <property type="match status" value="1"/>
</dbReference>
<reference evidence="8" key="2">
    <citation type="journal article" date="2021" name="PeerJ">
        <title>Extensive microbial diversity within the chicken gut microbiome revealed by metagenomics and culture.</title>
        <authorList>
            <person name="Gilroy R."/>
            <person name="Ravi A."/>
            <person name="Getino M."/>
            <person name="Pursley I."/>
            <person name="Horton D.L."/>
            <person name="Alikhan N.F."/>
            <person name="Baker D."/>
            <person name="Gharbi K."/>
            <person name="Hall N."/>
            <person name="Watson M."/>
            <person name="Adriaenssens E.M."/>
            <person name="Foster-Nyarko E."/>
            <person name="Jarju S."/>
            <person name="Secka A."/>
            <person name="Antonio M."/>
            <person name="Oren A."/>
            <person name="Chaudhuri R.R."/>
            <person name="La Ragione R."/>
            <person name="Hildebrand F."/>
            <person name="Pallen M.J."/>
        </authorList>
    </citation>
    <scope>NUCLEOTIDE SEQUENCE</scope>
    <source>
        <strain evidence="8">ChiHjej12B11-29160</strain>
    </source>
</reference>
<evidence type="ECO:0000256" key="5">
    <source>
        <dbReference type="ARBA" id="ARBA00023010"/>
    </source>
</evidence>
<organism evidence="8 9">
    <name type="scientific">Candidatus Coprovicinus avistercoris</name>
    <dbReference type="NCBI Taxonomy" id="2840754"/>
    <lineage>
        <taxon>Bacteria</taxon>
        <taxon>Bacillati</taxon>
        <taxon>Actinomycetota</taxon>
        <taxon>Coriobacteriia</taxon>
        <taxon>Coriobacteriales</taxon>
        <taxon>Coriobacteriaceae</taxon>
        <taxon>Coriobacteriaceae incertae sedis</taxon>
        <taxon>Candidatus Coprovicinus</taxon>
    </lineage>
</organism>
<feature type="transmembrane region" description="Helical" evidence="7">
    <location>
        <begin position="111"/>
        <end position="134"/>
    </location>
</feature>
<dbReference type="GO" id="GO:0043953">
    <property type="term" value="P:protein transport by the Tat complex"/>
    <property type="evidence" value="ECO:0007669"/>
    <property type="project" value="UniProtKB-UniRule"/>
</dbReference>
<evidence type="ECO:0000256" key="2">
    <source>
        <dbReference type="ARBA" id="ARBA00022692"/>
    </source>
</evidence>
<feature type="transmembrane region" description="Helical" evidence="7">
    <location>
        <begin position="154"/>
        <end position="180"/>
    </location>
</feature>
<dbReference type="EMBL" id="DVMQ01000017">
    <property type="protein sequence ID" value="HIU24423.1"/>
    <property type="molecule type" value="Genomic_DNA"/>
</dbReference>
<dbReference type="PANTHER" id="PTHR30371:SF0">
    <property type="entry name" value="SEC-INDEPENDENT PROTEIN TRANSLOCASE PROTEIN TATC, CHLOROPLASTIC-RELATED"/>
    <property type="match status" value="1"/>
</dbReference>
<sequence>MPIGPARMPLLDHLGELRRRLTIIVVAVLITAVVVYAATPTIIDMLLDPIRAYIPDGKLSVLTALGGFTVRFKVSLFVGLIVASPIVIWQIMAFFLPALKPNERRWVVPTFAAFIILFLLGMIFCYLVILNAAFGWLYSQTVEFATVVPQAEDYISIIMLLEIGFGIAFQLPLVVFYLTIFHIVPYYTLRRSWRYVYVALMVISGITTPDASPVTMILMFAALVSLYEISLAIARQVISIREGKQALKWDREQYAAHSMDD</sequence>
<feature type="transmembrane region" description="Helical" evidence="7">
    <location>
        <begin position="21"/>
        <end position="43"/>
    </location>
</feature>
<evidence type="ECO:0000256" key="4">
    <source>
        <dbReference type="ARBA" id="ARBA00022989"/>
    </source>
</evidence>
<evidence type="ECO:0000313" key="8">
    <source>
        <dbReference type="EMBL" id="HIU24423.1"/>
    </source>
</evidence>
<keyword evidence="7" id="KW-1003">Cell membrane</keyword>
<feature type="transmembrane region" description="Helical" evidence="7">
    <location>
        <begin position="76"/>
        <end position="99"/>
    </location>
</feature>
<reference evidence="8" key="1">
    <citation type="submission" date="2020-10" db="EMBL/GenBank/DDBJ databases">
        <authorList>
            <person name="Gilroy R."/>
        </authorList>
    </citation>
    <scope>NUCLEOTIDE SEQUENCE</scope>
    <source>
        <strain evidence="8">ChiHjej12B11-29160</strain>
    </source>
</reference>
<feature type="transmembrane region" description="Helical" evidence="7">
    <location>
        <begin position="192"/>
        <end position="208"/>
    </location>
</feature>
<proteinExistence type="inferred from homology"/>
<protein>
    <recommendedName>
        <fullName evidence="7">Sec-independent protein translocase protein TatC</fullName>
    </recommendedName>
</protein>
<keyword evidence="7" id="KW-0813">Transport</keyword>
<dbReference type="Proteomes" id="UP000824078">
    <property type="component" value="Unassembled WGS sequence"/>
</dbReference>
<dbReference type="PRINTS" id="PR01840">
    <property type="entry name" value="TATCFAMILY"/>
</dbReference>
<comment type="caution">
    <text evidence="8">The sequence shown here is derived from an EMBL/GenBank/DDBJ whole genome shotgun (WGS) entry which is preliminary data.</text>
</comment>
<dbReference type="Pfam" id="PF00902">
    <property type="entry name" value="TatC"/>
    <property type="match status" value="1"/>
</dbReference>
<evidence type="ECO:0000256" key="3">
    <source>
        <dbReference type="ARBA" id="ARBA00022927"/>
    </source>
</evidence>
<keyword evidence="6 7" id="KW-0472">Membrane</keyword>
<comment type="subunit">
    <text evidence="7">The Tat system comprises two distinct complexes: a TatABC complex, containing multiple copies of TatA, TatB and TatC subunits, and a separate TatA complex, containing only TatA subunits. Substrates initially bind to the TatABC complex, which probably triggers association of the separate TatA complex to form the active translocon.</text>
</comment>
<comment type="similarity">
    <text evidence="7">Belongs to the TatC family.</text>
</comment>
<keyword evidence="3 7" id="KW-0653">Protein transport</keyword>
<feature type="transmembrane region" description="Helical" evidence="7">
    <location>
        <begin position="214"/>
        <end position="234"/>
    </location>
</feature>